<dbReference type="InterPro" id="IPR001610">
    <property type="entry name" value="PAC"/>
</dbReference>
<comment type="caution">
    <text evidence="5">The sequence shown here is derived from an EMBL/GenBank/DDBJ whole genome shotgun (WGS) entry which is preliminary data.</text>
</comment>
<dbReference type="InterPro" id="IPR035965">
    <property type="entry name" value="PAS-like_dom_sf"/>
</dbReference>
<dbReference type="InterPro" id="IPR001633">
    <property type="entry name" value="EAL_dom"/>
</dbReference>
<dbReference type="InterPro" id="IPR000014">
    <property type="entry name" value="PAS"/>
</dbReference>
<dbReference type="NCBIfam" id="TIGR00254">
    <property type="entry name" value="GGDEF"/>
    <property type="match status" value="1"/>
</dbReference>
<dbReference type="PANTHER" id="PTHR44757">
    <property type="entry name" value="DIGUANYLATE CYCLASE DGCP"/>
    <property type="match status" value="1"/>
</dbReference>
<dbReference type="Pfam" id="PF00990">
    <property type="entry name" value="GGDEF"/>
    <property type="match status" value="1"/>
</dbReference>
<evidence type="ECO:0000313" key="5">
    <source>
        <dbReference type="EMBL" id="MBK3496775.1"/>
    </source>
</evidence>
<dbReference type="NCBIfam" id="TIGR00229">
    <property type="entry name" value="sensory_box"/>
    <property type="match status" value="1"/>
</dbReference>
<dbReference type="InterPro" id="IPR035919">
    <property type="entry name" value="EAL_sf"/>
</dbReference>
<dbReference type="RefSeq" id="WP_200750141.1">
    <property type="nucleotide sequence ID" value="NZ_JAEOAH010000038.1"/>
</dbReference>
<dbReference type="CDD" id="cd01948">
    <property type="entry name" value="EAL"/>
    <property type="match status" value="1"/>
</dbReference>
<dbReference type="Gene3D" id="3.20.20.450">
    <property type="entry name" value="EAL domain"/>
    <property type="match status" value="1"/>
</dbReference>
<evidence type="ECO:0000259" key="3">
    <source>
        <dbReference type="PROSITE" id="PS50883"/>
    </source>
</evidence>
<dbReference type="CDD" id="cd01949">
    <property type="entry name" value="GGDEF"/>
    <property type="match status" value="1"/>
</dbReference>
<dbReference type="SMART" id="SM00052">
    <property type="entry name" value="EAL"/>
    <property type="match status" value="1"/>
</dbReference>
<dbReference type="InterPro" id="IPR000700">
    <property type="entry name" value="PAS-assoc_C"/>
</dbReference>
<accession>A0ABS1HBE9</accession>
<evidence type="ECO:0000259" key="4">
    <source>
        <dbReference type="PROSITE" id="PS50887"/>
    </source>
</evidence>
<dbReference type="Proteomes" id="UP000618943">
    <property type="component" value="Unassembled WGS sequence"/>
</dbReference>
<proteinExistence type="predicted"/>
<gene>
    <name evidence="5" type="ORF">JFL43_18290</name>
</gene>
<dbReference type="PROSITE" id="PS50112">
    <property type="entry name" value="PAS"/>
    <property type="match status" value="1"/>
</dbReference>
<feature type="domain" description="PAS" evidence="1">
    <location>
        <begin position="19"/>
        <end position="65"/>
    </location>
</feature>
<reference evidence="5 6" key="1">
    <citation type="submission" date="2020-12" db="EMBL/GenBank/DDBJ databases">
        <title>YIM B01967 draft genome.</title>
        <authorList>
            <person name="Yan X."/>
        </authorList>
    </citation>
    <scope>NUCLEOTIDE SEQUENCE [LARGE SCALE GENOMIC DNA]</scope>
    <source>
        <strain evidence="5 6">YIM B01967</strain>
    </source>
</reference>
<name>A0ABS1HBE9_9BACL</name>
<dbReference type="SMART" id="SM00267">
    <property type="entry name" value="GGDEF"/>
    <property type="match status" value="1"/>
</dbReference>
<dbReference type="SMART" id="SM00086">
    <property type="entry name" value="PAC"/>
    <property type="match status" value="1"/>
</dbReference>
<dbReference type="PROSITE" id="PS50113">
    <property type="entry name" value="PAC"/>
    <property type="match status" value="1"/>
</dbReference>
<dbReference type="InterPro" id="IPR000160">
    <property type="entry name" value="GGDEF_dom"/>
</dbReference>
<dbReference type="SUPFAM" id="SSF141868">
    <property type="entry name" value="EAL domain-like"/>
    <property type="match status" value="1"/>
</dbReference>
<keyword evidence="6" id="KW-1185">Reference proteome</keyword>
<feature type="domain" description="GGDEF" evidence="4">
    <location>
        <begin position="176"/>
        <end position="309"/>
    </location>
</feature>
<feature type="domain" description="EAL" evidence="3">
    <location>
        <begin position="318"/>
        <end position="572"/>
    </location>
</feature>
<feature type="domain" description="PAC" evidence="2">
    <location>
        <begin position="92"/>
        <end position="144"/>
    </location>
</feature>
<dbReference type="Pfam" id="PF13426">
    <property type="entry name" value="PAS_9"/>
    <property type="match status" value="1"/>
</dbReference>
<organism evidence="5 6">
    <name type="scientific">Viridibacillus soli</name>
    <dbReference type="NCBI Taxonomy" id="2798301"/>
    <lineage>
        <taxon>Bacteria</taxon>
        <taxon>Bacillati</taxon>
        <taxon>Bacillota</taxon>
        <taxon>Bacilli</taxon>
        <taxon>Bacillales</taxon>
        <taxon>Caryophanaceae</taxon>
        <taxon>Viridibacillus</taxon>
    </lineage>
</organism>
<dbReference type="PANTHER" id="PTHR44757:SF2">
    <property type="entry name" value="BIOFILM ARCHITECTURE MAINTENANCE PROTEIN MBAA"/>
    <property type="match status" value="1"/>
</dbReference>
<evidence type="ECO:0000259" key="2">
    <source>
        <dbReference type="PROSITE" id="PS50113"/>
    </source>
</evidence>
<dbReference type="Gene3D" id="3.30.450.20">
    <property type="entry name" value="PAS domain"/>
    <property type="match status" value="1"/>
</dbReference>
<dbReference type="SUPFAM" id="SSF55073">
    <property type="entry name" value="Nucleotide cyclase"/>
    <property type="match status" value="1"/>
</dbReference>
<dbReference type="CDD" id="cd00130">
    <property type="entry name" value="PAS"/>
    <property type="match status" value="1"/>
</dbReference>
<evidence type="ECO:0000259" key="1">
    <source>
        <dbReference type="PROSITE" id="PS50112"/>
    </source>
</evidence>
<dbReference type="EMBL" id="JAEOAH010000038">
    <property type="protein sequence ID" value="MBK3496775.1"/>
    <property type="molecule type" value="Genomic_DNA"/>
</dbReference>
<dbReference type="InterPro" id="IPR052155">
    <property type="entry name" value="Biofilm_reg_signaling"/>
</dbReference>
<dbReference type="SUPFAM" id="SSF55785">
    <property type="entry name" value="PYP-like sensor domain (PAS domain)"/>
    <property type="match status" value="1"/>
</dbReference>
<evidence type="ECO:0000313" key="6">
    <source>
        <dbReference type="Proteomes" id="UP000618943"/>
    </source>
</evidence>
<dbReference type="Gene3D" id="3.30.70.270">
    <property type="match status" value="1"/>
</dbReference>
<dbReference type="Pfam" id="PF00563">
    <property type="entry name" value="EAL"/>
    <property type="match status" value="1"/>
</dbReference>
<dbReference type="PROSITE" id="PS50883">
    <property type="entry name" value="EAL"/>
    <property type="match status" value="1"/>
</dbReference>
<dbReference type="InterPro" id="IPR029787">
    <property type="entry name" value="Nucleotide_cyclase"/>
</dbReference>
<protein>
    <submittedName>
        <fullName evidence="5">EAL domain-containing protein</fullName>
    </submittedName>
</protein>
<dbReference type="SMART" id="SM00091">
    <property type="entry name" value="PAS"/>
    <property type="match status" value="1"/>
</dbReference>
<dbReference type="PROSITE" id="PS50887">
    <property type="entry name" value="GGDEF"/>
    <property type="match status" value="1"/>
</dbReference>
<sequence length="579" mass="66547">MEKQAIKEIISQTTISSYSDELIQKVFEMISEGVMITNPKKKIINVNPAFEFVTGYKREEVIGHSPAVLQSGLHHSEFYKNMWDELHAKGEWKGEIWNRRKTGDIYPEWLSIMEVRNKQGEVTNYCGVFSDLSEQKDVEDELEKRVLTDSLTGVSNRFAFTERMGVLLESSSTRSYQHAVLFLDLDRFKQVNDTLGHAVGDHLLVEVTKRVQSLLKNKDILARYGGDEFVITLTNIHHPREAVHLAETIIHLIEQPFVFDEQDLYVSTSIGISIYPHDGDDAEVLLSKADKAMYYAKQNGSGQLSFYFDELQTDKKRVLLLDNELRKAIENDSFELHYQPKVSVETGAIIGVEALVRWHNEKLGFVSPGEFIPYAEDTGLIIPVSECIINRACQDCLKLEAQNVKNISIALNISSIHFHQSNFIESIRQILERNNCPARHFEIELTERTVMNSEKDTIRKLVLLKQMGFRLSIDDFGTGYSSLSYLVQFPLDYLKIDSSFIQHICSLNDKQAVVDAIIQMAHRLHMKVIAEGVEQRDQVQLLRKMGCDMIQGYYYSKPLPLNEYIEFLEFWELEQLEGK</sequence>
<dbReference type="InterPro" id="IPR043128">
    <property type="entry name" value="Rev_trsase/Diguanyl_cyclase"/>
</dbReference>